<feature type="non-terminal residue" evidence="1">
    <location>
        <position position="80"/>
    </location>
</feature>
<dbReference type="AlphaFoldDB" id="A0A086LU17"/>
<gene>
    <name evidence="1" type="ORF">TGRUB_242320C</name>
</gene>
<proteinExistence type="predicted"/>
<name>A0A086LU17_TOXGO</name>
<organism evidence="1 2">
    <name type="scientific">Toxoplasma gondii RUB</name>
    <dbReference type="NCBI Taxonomy" id="935652"/>
    <lineage>
        <taxon>Eukaryota</taxon>
        <taxon>Sar</taxon>
        <taxon>Alveolata</taxon>
        <taxon>Apicomplexa</taxon>
        <taxon>Conoidasida</taxon>
        <taxon>Coccidia</taxon>
        <taxon>Eucoccidiorida</taxon>
        <taxon>Eimeriorina</taxon>
        <taxon>Sarcocystidae</taxon>
        <taxon>Toxoplasma</taxon>
    </lineage>
</organism>
<feature type="non-terminal residue" evidence="1">
    <location>
        <position position="1"/>
    </location>
</feature>
<accession>A0A086LU17</accession>
<reference evidence="1 2" key="1">
    <citation type="submission" date="2014-05" db="EMBL/GenBank/DDBJ databases">
        <authorList>
            <person name="Sibley D."/>
            <person name="Venepally P."/>
            <person name="Karamycheva S."/>
            <person name="Hadjithomas M."/>
            <person name="Khan A."/>
            <person name="Brunk B."/>
            <person name="Roos D."/>
            <person name="Caler E."/>
            <person name="Lorenzi H."/>
        </authorList>
    </citation>
    <scope>NUCLEOTIDE SEQUENCE [LARGE SCALE GENOMIC DNA]</scope>
    <source>
        <strain evidence="1 2">RUB</strain>
    </source>
</reference>
<protein>
    <submittedName>
        <fullName evidence="1">B-box zinc finger domain-containing protein</fullName>
    </submittedName>
</protein>
<evidence type="ECO:0000313" key="1">
    <source>
        <dbReference type="EMBL" id="KFG60135.1"/>
    </source>
</evidence>
<comment type="caution">
    <text evidence="1">The sequence shown here is derived from an EMBL/GenBank/DDBJ whole genome shotgun (WGS) entry which is preliminary data.</text>
</comment>
<evidence type="ECO:0000313" key="2">
    <source>
        <dbReference type="Proteomes" id="UP000028834"/>
    </source>
</evidence>
<dbReference type="EMBL" id="AFYV02001997">
    <property type="protein sequence ID" value="KFG60135.1"/>
    <property type="molecule type" value="Genomic_DNA"/>
</dbReference>
<sequence length="80" mass="8765">TFFAHLRLSLSPAEFLSYKHKFDLAAANIFGGAVRVDVDLDSMPAWMSEKFILQGSFSVTTAPYAVPSLKTLDVPADQQS</sequence>
<dbReference type="VEuPathDB" id="ToxoDB:TGRUB_242320C"/>
<dbReference type="Proteomes" id="UP000028834">
    <property type="component" value="Unassembled WGS sequence"/>
</dbReference>